<dbReference type="AlphaFoldDB" id="A0A0G9N3B6"/>
<dbReference type="Gene3D" id="3.90.1340.10">
    <property type="entry name" value="Phage tail collar domain"/>
    <property type="match status" value="1"/>
</dbReference>
<dbReference type="Proteomes" id="UP000053464">
    <property type="component" value="Unassembled WGS sequence"/>
</dbReference>
<feature type="domain" description="Phage tail collar" evidence="1">
    <location>
        <begin position="2"/>
        <end position="58"/>
    </location>
</feature>
<sequence length="174" mass="18288">MGQVVLTPYNFCPRGFASAQGQILSISQNTALFSLIGTTYGGNGQTTFALPDLRGRTPIAQGQGPGLTPYPLGQQGGVDQVTLTVSQMPAHGHTGTLRAASAAGSTNQPVRNIFAQGTTDRETYTASATAPTNFMDRNELNVFSAGSSQPHTNNSPYLALQWCIALVGIYPSRP</sequence>
<dbReference type="InterPro" id="IPR011083">
    <property type="entry name" value="Phage_tail_collar_dom"/>
</dbReference>
<reference evidence="2 3" key="1">
    <citation type="submission" date="2015-04" db="EMBL/GenBank/DDBJ databases">
        <title>The draft genome sequence of Erythrobacter luteus KA37.</title>
        <authorList>
            <person name="Zhuang L."/>
            <person name="Liu Y."/>
            <person name="Shao Z."/>
        </authorList>
    </citation>
    <scope>NUCLEOTIDE SEQUENCE [LARGE SCALE GENOMIC DNA]</scope>
    <source>
        <strain evidence="2 3">KA37</strain>
    </source>
</reference>
<keyword evidence="3" id="KW-1185">Reference proteome</keyword>
<gene>
    <name evidence="2" type="ORF">AAW00_02080</name>
</gene>
<organism evidence="2 3">
    <name type="scientific">Aurantiacibacter luteus</name>
    <dbReference type="NCBI Taxonomy" id="1581420"/>
    <lineage>
        <taxon>Bacteria</taxon>
        <taxon>Pseudomonadati</taxon>
        <taxon>Pseudomonadota</taxon>
        <taxon>Alphaproteobacteria</taxon>
        <taxon>Sphingomonadales</taxon>
        <taxon>Erythrobacteraceae</taxon>
        <taxon>Aurantiacibacter</taxon>
    </lineage>
</organism>
<proteinExistence type="predicted"/>
<name>A0A0G9N3B6_9SPHN</name>
<protein>
    <recommendedName>
        <fullName evidence="1">Phage tail collar domain-containing protein</fullName>
    </recommendedName>
</protein>
<accession>A0A0G9N3B6</accession>
<dbReference type="PATRIC" id="fig|1581420.6.peg.416"/>
<evidence type="ECO:0000259" key="1">
    <source>
        <dbReference type="Pfam" id="PF07484"/>
    </source>
</evidence>
<dbReference type="InterPro" id="IPR037053">
    <property type="entry name" value="Phage_tail_collar_dom_sf"/>
</dbReference>
<evidence type="ECO:0000313" key="3">
    <source>
        <dbReference type="Proteomes" id="UP000053464"/>
    </source>
</evidence>
<dbReference type="EMBL" id="LBHB01000001">
    <property type="protein sequence ID" value="KLE36033.1"/>
    <property type="molecule type" value="Genomic_DNA"/>
</dbReference>
<dbReference type="Pfam" id="PF07484">
    <property type="entry name" value="Collar"/>
    <property type="match status" value="1"/>
</dbReference>
<dbReference type="STRING" id="1581420.AAW00_02080"/>
<evidence type="ECO:0000313" key="2">
    <source>
        <dbReference type="EMBL" id="KLE36033.1"/>
    </source>
</evidence>
<comment type="caution">
    <text evidence="2">The sequence shown here is derived from an EMBL/GenBank/DDBJ whole genome shotgun (WGS) entry which is preliminary data.</text>
</comment>
<dbReference type="SUPFAM" id="SSF88874">
    <property type="entry name" value="Receptor-binding domain of short tail fibre protein gp12"/>
    <property type="match status" value="1"/>
</dbReference>